<dbReference type="PANTHER" id="PTHR48041:SF78">
    <property type="entry name" value="ABC TRANSPORTER EXPRESSED IN TRACHEA, ISOFORM A"/>
    <property type="match status" value="1"/>
</dbReference>
<keyword evidence="3" id="KW-0813">Transport</keyword>
<keyword evidence="6" id="KW-0472">Membrane</keyword>
<protein>
    <recommendedName>
        <fullName evidence="7">ABC transporter domain-containing protein</fullName>
    </recommendedName>
</protein>
<keyword evidence="5" id="KW-1133">Transmembrane helix</keyword>
<dbReference type="Pfam" id="PF19055">
    <property type="entry name" value="ABC2_membrane_7"/>
    <property type="match status" value="1"/>
</dbReference>
<sequence length="284" mass="31131">IRIKTCFRTSNLEGSVLINGKERSQRRFRKMSYYIMQDDCLSPHLSVMEAMTVSANLKIGKSVSHSDKKAIINEVLEILGLQDCLNTASVCLSGGQRKRLSIALELVNNPPVMFFDEPTSGLDSSSCFQCLCLLKSLARGGRTIICTIHQPSARLFEMFDNLYMLAEGQCIYRGPVTNLVPFLSSMGLNCPSYHNPADYVMEVACGEHGDYVQKLVVAVNAGRCNTALSKALEATGQKLIAKETMPMKPNGECLNLPNGSLKNPGLVPPPCTTSLLGKFRVCAW</sequence>
<dbReference type="GO" id="GO:0005886">
    <property type="term" value="C:plasma membrane"/>
    <property type="evidence" value="ECO:0007669"/>
    <property type="project" value="TreeGrafter"/>
</dbReference>
<comment type="similarity">
    <text evidence="2">Belongs to the ABC transporter superfamily. ABCG family. Eye pigment precursor importer (TC 3.A.1.204) subfamily.</text>
</comment>
<feature type="domain" description="ABC transporter" evidence="7">
    <location>
        <begin position="1"/>
        <end position="192"/>
    </location>
</feature>
<dbReference type="GO" id="GO:0005524">
    <property type="term" value="F:ATP binding"/>
    <property type="evidence" value="ECO:0007669"/>
    <property type="project" value="InterPro"/>
</dbReference>
<dbReference type="PROSITE" id="PS00211">
    <property type="entry name" value="ABC_TRANSPORTER_1"/>
    <property type="match status" value="1"/>
</dbReference>
<organism evidence="8 9">
    <name type="scientific">Dendroctonus ponderosae</name>
    <name type="common">Mountain pine beetle</name>
    <dbReference type="NCBI Taxonomy" id="77166"/>
    <lineage>
        <taxon>Eukaryota</taxon>
        <taxon>Metazoa</taxon>
        <taxon>Ecdysozoa</taxon>
        <taxon>Arthropoda</taxon>
        <taxon>Hexapoda</taxon>
        <taxon>Insecta</taxon>
        <taxon>Pterygota</taxon>
        <taxon>Neoptera</taxon>
        <taxon>Endopterygota</taxon>
        <taxon>Coleoptera</taxon>
        <taxon>Polyphaga</taxon>
        <taxon>Cucujiformia</taxon>
        <taxon>Curculionidae</taxon>
        <taxon>Scolytinae</taxon>
        <taxon>Dendroctonus</taxon>
    </lineage>
</organism>
<evidence type="ECO:0000256" key="3">
    <source>
        <dbReference type="ARBA" id="ARBA00022448"/>
    </source>
</evidence>
<dbReference type="EnsemblMetazoa" id="XM_019916778.1">
    <property type="protein sequence ID" value="XP_019772337.1"/>
    <property type="gene ID" value="LOC109545935"/>
</dbReference>
<dbReference type="SUPFAM" id="SSF52540">
    <property type="entry name" value="P-loop containing nucleoside triphosphate hydrolases"/>
    <property type="match status" value="1"/>
</dbReference>
<evidence type="ECO:0000256" key="4">
    <source>
        <dbReference type="ARBA" id="ARBA00022692"/>
    </source>
</evidence>
<dbReference type="GO" id="GO:0140359">
    <property type="term" value="F:ABC-type transporter activity"/>
    <property type="evidence" value="ECO:0007669"/>
    <property type="project" value="InterPro"/>
</dbReference>
<accession>A0AAR5QGQ2</accession>
<keyword evidence="4" id="KW-0812">Transmembrane</keyword>
<dbReference type="Gene3D" id="3.40.50.300">
    <property type="entry name" value="P-loop containing nucleotide triphosphate hydrolases"/>
    <property type="match status" value="1"/>
</dbReference>
<reference evidence="9" key="1">
    <citation type="journal article" date="2013" name="Genome Biol.">
        <title>Draft genome of the mountain pine beetle, Dendroctonus ponderosae Hopkins, a major forest pest.</title>
        <authorList>
            <person name="Keeling C.I."/>
            <person name="Yuen M.M."/>
            <person name="Liao N.Y."/>
            <person name="Docking T.R."/>
            <person name="Chan S.K."/>
            <person name="Taylor G.A."/>
            <person name="Palmquist D.L."/>
            <person name="Jackman S.D."/>
            <person name="Nguyen A."/>
            <person name="Li M."/>
            <person name="Henderson H."/>
            <person name="Janes J.K."/>
            <person name="Zhao Y."/>
            <person name="Pandoh P."/>
            <person name="Moore R."/>
            <person name="Sperling F.A."/>
            <person name="Huber D.P."/>
            <person name="Birol I."/>
            <person name="Jones S.J."/>
            <person name="Bohlmann J."/>
        </authorList>
    </citation>
    <scope>NUCLEOTIDE SEQUENCE</scope>
</reference>
<name>A0AAR5QGQ2_DENPD</name>
<keyword evidence="9" id="KW-1185">Reference proteome</keyword>
<dbReference type="PROSITE" id="PS50893">
    <property type="entry name" value="ABC_TRANSPORTER_2"/>
    <property type="match status" value="1"/>
</dbReference>
<evidence type="ECO:0000313" key="9">
    <source>
        <dbReference type="Proteomes" id="UP000019118"/>
    </source>
</evidence>
<dbReference type="InterPro" id="IPR017871">
    <property type="entry name" value="ABC_transporter-like_CS"/>
</dbReference>
<dbReference type="InterPro" id="IPR050352">
    <property type="entry name" value="ABCG_transporters"/>
</dbReference>
<dbReference type="PANTHER" id="PTHR48041">
    <property type="entry name" value="ABC TRANSPORTER G FAMILY MEMBER 28"/>
    <property type="match status" value="1"/>
</dbReference>
<dbReference type="Pfam" id="PF00005">
    <property type="entry name" value="ABC_tran"/>
    <property type="match status" value="1"/>
</dbReference>
<evidence type="ECO:0000256" key="2">
    <source>
        <dbReference type="ARBA" id="ARBA00005814"/>
    </source>
</evidence>
<evidence type="ECO:0000313" key="8">
    <source>
        <dbReference type="EnsemblMetazoa" id="XP_019772337.1"/>
    </source>
</evidence>
<dbReference type="Proteomes" id="UP000019118">
    <property type="component" value="Unassembled WGS sequence"/>
</dbReference>
<evidence type="ECO:0000256" key="5">
    <source>
        <dbReference type="ARBA" id="ARBA00022989"/>
    </source>
</evidence>
<dbReference type="InterPro" id="IPR003439">
    <property type="entry name" value="ABC_transporter-like_ATP-bd"/>
</dbReference>
<comment type="subcellular location">
    <subcellularLocation>
        <location evidence="1">Membrane</location>
        <topology evidence="1">Multi-pass membrane protein</topology>
    </subcellularLocation>
</comment>
<reference evidence="8" key="2">
    <citation type="submission" date="2024-08" db="UniProtKB">
        <authorList>
            <consortium name="EnsemblMetazoa"/>
        </authorList>
    </citation>
    <scope>IDENTIFICATION</scope>
</reference>
<dbReference type="InterPro" id="IPR027417">
    <property type="entry name" value="P-loop_NTPase"/>
</dbReference>
<evidence type="ECO:0000259" key="7">
    <source>
        <dbReference type="PROSITE" id="PS50893"/>
    </source>
</evidence>
<dbReference type="InterPro" id="IPR043926">
    <property type="entry name" value="ABCG_dom"/>
</dbReference>
<dbReference type="AlphaFoldDB" id="A0AAR5QGQ2"/>
<dbReference type="GO" id="GO:0016887">
    <property type="term" value="F:ATP hydrolysis activity"/>
    <property type="evidence" value="ECO:0007669"/>
    <property type="project" value="InterPro"/>
</dbReference>
<proteinExistence type="inferred from homology"/>
<dbReference type="FunFam" id="3.40.50.300:FF:001077">
    <property type="entry name" value="Uncharacterized protein, isoform A"/>
    <property type="match status" value="1"/>
</dbReference>
<evidence type="ECO:0000256" key="1">
    <source>
        <dbReference type="ARBA" id="ARBA00004141"/>
    </source>
</evidence>
<evidence type="ECO:0000256" key="6">
    <source>
        <dbReference type="ARBA" id="ARBA00023136"/>
    </source>
</evidence>